<evidence type="ECO:0000256" key="1">
    <source>
        <dbReference type="ARBA" id="ARBA00004604"/>
    </source>
</evidence>
<evidence type="ECO:0000256" key="2">
    <source>
        <dbReference type="ARBA" id="ARBA00006369"/>
    </source>
</evidence>
<feature type="compositionally biased region" description="Basic and acidic residues" evidence="5">
    <location>
        <begin position="27"/>
        <end position="40"/>
    </location>
</feature>
<dbReference type="SMART" id="SM00879">
    <property type="entry name" value="Brix"/>
    <property type="match status" value="1"/>
</dbReference>
<dbReference type="EMBL" id="QEAN01000074">
    <property type="protein sequence ID" value="TPX49942.1"/>
    <property type="molecule type" value="Genomic_DNA"/>
</dbReference>
<dbReference type="GO" id="GO:0006364">
    <property type="term" value="P:rRNA processing"/>
    <property type="evidence" value="ECO:0007669"/>
    <property type="project" value="InterPro"/>
</dbReference>
<dbReference type="AlphaFoldDB" id="A0A507D1P4"/>
<dbReference type="STRING" id="286115.A0A507D1P4"/>
<dbReference type="GO" id="GO:0000027">
    <property type="term" value="P:ribosomal large subunit assembly"/>
    <property type="evidence" value="ECO:0007669"/>
    <property type="project" value="TreeGrafter"/>
</dbReference>
<dbReference type="Pfam" id="PF04427">
    <property type="entry name" value="Brix"/>
    <property type="match status" value="1"/>
</dbReference>
<dbReference type="Proteomes" id="UP000317494">
    <property type="component" value="Unassembled WGS sequence"/>
</dbReference>
<dbReference type="OrthoDB" id="1638493at2759"/>
<dbReference type="Proteomes" id="UP000320475">
    <property type="component" value="Unassembled WGS sequence"/>
</dbReference>
<comment type="caution">
    <text evidence="7">The sequence shown here is derived from an EMBL/GenBank/DDBJ whole genome shotgun (WGS) entry which is preliminary data.</text>
</comment>
<evidence type="ECO:0000313" key="7">
    <source>
        <dbReference type="EMBL" id="TPX45419.1"/>
    </source>
</evidence>
<dbReference type="GO" id="GO:0005730">
    <property type="term" value="C:nucleolus"/>
    <property type="evidence" value="ECO:0007669"/>
    <property type="project" value="UniProtKB-SubCell"/>
</dbReference>
<feature type="domain" description="Brix" evidence="6">
    <location>
        <begin position="108"/>
        <end position="305"/>
    </location>
</feature>
<dbReference type="PROSITE" id="PS50833">
    <property type="entry name" value="BRIX"/>
    <property type="match status" value="1"/>
</dbReference>
<evidence type="ECO:0000313" key="9">
    <source>
        <dbReference type="Proteomes" id="UP000317494"/>
    </source>
</evidence>
<dbReference type="SUPFAM" id="SSF52954">
    <property type="entry name" value="Class II aaRS ABD-related"/>
    <property type="match status" value="1"/>
</dbReference>
<dbReference type="VEuPathDB" id="FungiDB:SeMB42_g02428"/>
<keyword evidence="9" id="KW-1185">Reference proteome</keyword>
<dbReference type="InterPro" id="IPR007109">
    <property type="entry name" value="Brix"/>
</dbReference>
<name>A0A507D1P4_9FUNG</name>
<feature type="compositionally biased region" description="Acidic residues" evidence="5">
    <location>
        <begin position="41"/>
        <end position="66"/>
    </location>
</feature>
<evidence type="ECO:0000313" key="10">
    <source>
        <dbReference type="Proteomes" id="UP000320475"/>
    </source>
</evidence>
<evidence type="ECO:0000256" key="4">
    <source>
        <dbReference type="ARBA" id="ARBA00023242"/>
    </source>
</evidence>
<comment type="similarity">
    <text evidence="2">Belongs to the BRX1 family.</text>
</comment>
<dbReference type="PANTHER" id="PTHR13634:SF0">
    <property type="entry name" value="RIBOSOME BIOGENESIS PROTEIN BRX1 HOMOLOG"/>
    <property type="match status" value="1"/>
</dbReference>
<comment type="subcellular location">
    <subcellularLocation>
        <location evidence="1">Nucleus</location>
        <location evidence="1">Nucleolus</location>
    </subcellularLocation>
</comment>
<evidence type="ECO:0000259" key="6">
    <source>
        <dbReference type="PROSITE" id="PS50833"/>
    </source>
</evidence>
<reference evidence="9 10" key="1">
    <citation type="journal article" date="2019" name="Sci. Rep.">
        <title>Comparative genomics of chytrid fungi reveal insights into the obligate biotrophic and pathogenic lifestyle of Synchytrium endobioticum.</title>
        <authorList>
            <person name="van de Vossenberg B.T.L.H."/>
            <person name="Warris S."/>
            <person name="Nguyen H.D.T."/>
            <person name="van Gent-Pelzer M.P.E."/>
            <person name="Joly D.L."/>
            <person name="van de Geest H.C."/>
            <person name="Bonants P.J.M."/>
            <person name="Smith D.S."/>
            <person name="Levesque C.A."/>
            <person name="van der Lee T.A.J."/>
        </authorList>
    </citation>
    <scope>NUCLEOTIDE SEQUENCE [LARGE SCALE GENOMIC DNA]</scope>
    <source>
        <strain evidence="7 10">LEV6574</strain>
        <strain evidence="8 9">MB42</strain>
    </source>
</reference>
<dbReference type="EMBL" id="QEAM01000141">
    <property type="protein sequence ID" value="TPX45419.1"/>
    <property type="molecule type" value="Genomic_DNA"/>
</dbReference>
<evidence type="ECO:0000256" key="5">
    <source>
        <dbReference type="SAM" id="MobiDB-lite"/>
    </source>
</evidence>
<accession>A0A507D1P4</accession>
<dbReference type="PANTHER" id="PTHR13634">
    <property type="entry name" value="RIBOSOME BIOGENESIS PROTEIN BRIX"/>
    <property type="match status" value="1"/>
</dbReference>
<keyword evidence="3" id="KW-0690">Ribosome biogenesis</keyword>
<evidence type="ECO:0000256" key="3">
    <source>
        <dbReference type="ARBA" id="ARBA00022517"/>
    </source>
</evidence>
<sequence length="368" mass="42055">MTKRFRKDDDDDNQDARIRTVSRKAAHSRELITSEGGRDSDSDEFDDVSDDDNDLSIDEEGGMMDDEASKPKQNISSRKGLFLSQRDSGTQHHNPTDPKKNENAPNRQRVLMLSSRGITTRHRHLMNDLHALMPHCKKESKLDTKSKLYILNELSELANCNNCLFFESRKHQDLYMWLSKTPNGPSAKFLVQNIQTMDELKLTGNALKGSRPILSFDAAFDSKPEYVLIREMLLQIFGTPRTSRKIKPFFDHVMSFTILDNRIWFRNHQIVEKLDEKDTMQKTTLVEIGPRFCLSLIKIFDNSFSGAGVFESATFVSPNQIRRLAKLETSSAYVSRVADNAKKDVKMAGAVLEEDPLNKVFEDVDTEE</sequence>
<keyword evidence="4" id="KW-0539">Nucleus</keyword>
<dbReference type="InterPro" id="IPR026532">
    <property type="entry name" value="BRX1"/>
</dbReference>
<dbReference type="GO" id="GO:0019843">
    <property type="term" value="F:rRNA binding"/>
    <property type="evidence" value="ECO:0007669"/>
    <property type="project" value="InterPro"/>
</dbReference>
<proteinExistence type="inferred from homology"/>
<organism evidence="7 10">
    <name type="scientific">Synchytrium endobioticum</name>
    <dbReference type="NCBI Taxonomy" id="286115"/>
    <lineage>
        <taxon>Eukaryota</taxon>
        <taxon>Fungi</taxon>
        <taxon>Fungi incertae sedis</taxon>
        <taxon>Chytridiomycota</taxon>
        <taxon>Chytridiomycota incertae sedis</taxon>
        <taxon>Chytridiomycetes</taxon>
        <taxon>Synchytriales</taxon>
        <taxon>Synchytriaceae</taxon>
        <taxon>Synchytrium</taxon>
    </lineage>
</organism>
<protein>
    <recommendedName>
        <fullName evidence="6">Brix domain-containing protein</fullName>
    </recommendedName>
</protein>
<gene>
    <name evidence="7" type="ORF">SeLEV6574_g03868</name>
    <name evidence="8" type="ORF">SeMB42_g02428</name>
</gene>
<evidence type="ECO:0000313" key="8">
    <source>
        <dbReference type="EMBL" id="TPX49942.1"/>
    </source>
</evidence>
<feature type="region of interest" description="Disordered" evidence="5">
    <location>
        <begin position="1"/>
        <end position="108"/>
    </location>
</feature>